<evidence type="ECO:0000313" key="1">
    <source>
        <dbReference type="EMBL" id="CAB3990259.1"/>
    </source>
</evidence>
<protein>
    <submittedName>
        <fullName evidence="1">Uncharacterized protein</fullName>
    </submittedName>
</protein>
<dbReference type="Proteomes" id="UP001152795">
    <property type="component" value="Unassembled WGS sequence"/>
</dbReference>
<proteinExistence type="predicted"/>
<reference evidence="1" key="1">
    <citation type="submission" date="2020-04" db="EMBL/GenBank/DDBJ databases">
        <authorList>
            <person name="Alioto T."/>
            <person name="Alioto T."/>
            <person name="Gomez Garrido J."/>
        </authorList>
    </citation>
    <scope>NUCLEOTIDE SEQUENCE</scope>
    <source>
        <strain evidence="1">A484AB</strain>
    </source>
</reference>
<keyword evidence="2" id="KW-1185">Reference proteome</keyword>
<evidence type="ECO:0000313" key="2">
    <source>
        <dbReference type="Proteomes" id="UP001152795"/>
    </source>
</evidence>
<dbReference type="EMBL" id="CACRXK020001630">
    <property type="protein sequence ID" value="CAB3990259.1"/>
    <property type="molecule type" value="Genomic_DNA"/>
</dbReference>
<name>A0A6S7GKS4_PARCT</name>
<sequence length="84" mass="9528">MELPQVSDSEKLCAYEEPAEYIQIDISKRVPIDANYQSLIVEGTQLDRGENDQHYASFNMDTLDSDPTNEVSDESPYVMVRALV</sequence>
<comment type="caution">
    <text evidence="1">The sequence shown here is derived from an EMBL/GenBank/DDBJ whole genome shotgun (WGS) entry which is preliminary data.</text>
</comment>
<gene>
    <name evidence="1" type="ORF">PACLA_8A063438</name>
</gene>
<accession>A0A6S7GKS4</accession>
<dbReference type="AlphaFoldDB" id="A0A6S7GKS4"/>
<organism evidence="1 2">
    <name type="scientific">Paramuricea clavata</name>
    <name type="common">Red gorgonian</name>
    <name type="synonym">Violescent sea-whip</name>
    <dbReference type="NCBI Taxonomy" id="317549"/>
    <lineage>
        <taxon>Eukaryota</taxon>
        <taxon>Metazoa</taxon>
        <taxon>Cnidaria</taxon>
        <taxon>Anthozoa</taxon>
        <taxon>Octocorallia</taxon>
        <taxon>Malacalcyonacea</taxon>
        <taxon>Plexauridae</taxon>
        <taxon>Paramuricea</taxon>
    </lineage>
</organism>